<dbReference type="Gene3D" id="2.60.120.650">
    <property type="entry name" value="Cupin"/>
    <property type="match status" value="1"/>
</dbReference>
<keyword evidence="8" id="KW-1185">Reference proteome</keyword>
<accession>A0A345DBI2</accession>
<dbReference type="KEGG" id="hyf:DTO96_101453"/>
<dbReference type="SUPFAM" id="SSF51197">
    <property type="entry name" value="Clavaminate synthase-like"/>
    <property type="match status" value="1"/>
</dbReference>
<gene>
    <name evidence="7" type="primary">roxA</name>
    <name evidence="7" type="ORF">DTO96_101453</name>
</gene>
<evidence type="ECO:0000256" key="4">
    <source>
        <dbReference type="ARBA" id="ARBA00023002"/>
    </source>
</evidence>
<evidence type="ECO:0000259" key="6">
    <source>
        <dbReference type="PROSITE" id="PS51184"/>
    </source>
</evidence>
<keyword evidence="7" id="KW-0687">Ribonucleoprotein</keyword>
<dbReference type="Gene3D" id="3.40.366.30">
    <property type="entry name" value="50S ribosomal protein L16 arginine hydroxylase, Chain A, Domain 2"/>
    <property type="match status" value="1"/>
</dbReference>
<evidence type="ECO:0000313" key="8">
    <source>
        <dbReference type="Proteomes" id="UP000252182"/>
    </source>
</evidence>
<keyword evidence="7" id="KW-0689">Ribosomal protein</keyword>
<feature type="domain" description="JmjC" evidence="6">
    <location>
        <begin position="123"/>
        <end position="249"/>
    </location>
</feature>
<reference evidence="8" key="1">
    <citation type="submission" date="2018-07" db="EMBL/GenBank/DDBJ databases">
        <authorList>
            <person name="Kim H."/>
        </authorList>
    </citation>
    <scope>NUCLEOTIDE SEQUENCE [LARGE SCALE GENOMIC DNA]</scope>
    <source>
        <strain evidence="8">F02</strain>
    </source>
</reference>
<proteinExistence type="predicted"/>
<dbReference type="AlphaFoldDB" id="A0A345DBI2"/>
<dbReference type="Pfam" id="PF08007">
    <property type="entry name" value="JmjC_2"/>
    <property type="match status" value="1"/>
</dbReference>
<dbReference type="GO" id="GO:0005840">
    <property type="term" value="C:ribosome"/>
    <property type="evidence" value="ECO:0007669"/>
    <property type="project" value="UniProtKB-KW"/>
</dbReference>
<evidence type="ECO:0000256" key="5">
    <source>
        <dbReference type="ARBA" id="ARBA00023004"/>
    </source>
</evidence>
<sequence length="403" mass="45210">MTSKLNTPLWATFSAFPSTEAWPRFNGQPVPLGGMTVEHFLKHYWHKKPLLIRNAIPEFKAFFSPDDALSALHDEAFESRLIAQDETKGWQLKSGPLKLRQIPSRKKSNWTALIQGVDLNDASGHALINLFRFIPDARLDDLMISFATNGGGVGPHYDSYDVFLLQAHGKRHWRIGADQDPTLIPNMPLKILQNFKPTEEFVLEPGDMLYLPPQYAHDGIAEGDCMTYSIGFRAPTYRELGVALLNFVEDNIELEGRYADPKLKPQTTPAEVPPSMVSDVYAKLQELKWDKGWVAECLGCYLSEPKNNVWFETPAPIALAAFKRQVKKSGIVLARGSKMLYSTPWVFINGEHLVADGVDATALQSLANSRGAEPSDAQAWDTDSALWTVLHDWYAQGWLELVE</sequence>
<evidence type="ECO:0000256" key="1">
    <source>
        <dbReference type="ARBA" id="ARBA00001954"/>
    </source>
</evidence>
<dbReference type="Pfam" id="PF20514">
    <property type="entry name" value="WHD_ROXA"/>
    <property type="match status" value="1"/>
</dbReference>
<dbReference type="GO" id="GO:0016706">
    <property type="term" value="F:2-oxoglutarate-dependent dioxygenase activity"/>
    <property type="evidence" value="ECO:0007669"/>
    <property type="project" value="TreeGrafter"/>
</dbReference>
<dbReference type="SMART" id="SM00558">
    <property type="entry name" value="JmjC"/>
    <property type="match status" value="1"/>
</dbReference>
<dbReference type="InterPro" id="IPR039994">
    <property type="entry name" value="NO66-like"/>
</dbReference>
<dbReference type="Proteomes" id="UP000252182">
    <property type="component" value="Chromosome"/>
</dbReference>
<keyword evidence="4 7" id="KW-0560">Oxidoreductase</keyword>
<dbReference type="PANTHER" id="PTHR13096">
    <property type="entry name" value="MINA53 MYC INDUCED NUCLEAR ANTIGEN"/>
    <property type="match status" value="1"/>
</dbReference>
<protein>
    <submittedName>
        <fullName evidence="7">50S ribosomal protein L16 3-hydroxylase</fullName>
        <ecNumber evidence="7">1.14.11.47</ecNumber>
    </submittedName>
</protein>
<evidence type="ECO:0000313" key="7">
    <source>
        <dbReference type="EMBL" id="AXF85720.1"/>
    </source>
</evidence>
<name>A0A345DBI2_9BURK</name>
<organism evidence="7 8">
    <name type="scientific">Ephemeroptericola cinctiostellae</name>
    <dbReference type="NCBI Taxonomy" id="2268024"/>
    <lineage>
        <taxon>Bacteria</taxon>
        <taxon>Pseudomonadati</taxon>
        <taxon>Pseudomonadota</taxon>
        <taxon>Betaproteobacteria</taxon>
        <taxon>Burkholderiales</taxon>
        <taxon>Burkholderiaceae</taxon>
        <taxon>Ephemeroptericola</taxon>
    </lineage>
</organism>
<dbReference type="EC" id="1.14.11.47" evidence="7"/>
<evidence type="ECO:0000256" key="2">
    <source>
        <dbReference type="ARBA" id="ARBA00022723"/>
    </source>
</evidence>
<dbReference type="GO" id="GO:0046872">
    <property type="term" value="F:metal ion binding"/>
    <property type="evidence" value="ECO:0007669"/>
    <property type="project" value="UniProtKB-KW"/>
</dbReference>
<dbReference type="InterPro" id="IPR003347">
    <property type="entry name" value="JmjC_dom"/>
</dbReference>
<dbReference type="OrthoDB" id="9764016at2"/>
<keyword evidence="3" id="KW-0223">Dioxygenase</keyword>
<dbReference type="EMBL" id="CP031124">
    <property type="protein sequence ID" value="AXF85720.1"/>
    <property type="molecule type" value="Genomic_DNA"/>
</dbReference>
<dbReference type="InterPro" id="IPR046799">
    <property type="entry name" value="ROXA-like_wH"/>
</dbReference>
<keyword evidence="5" id="KW-0408">Iron</keyword>
<keyword evidence="2" id="KW-0479">Metal-binding</keyword>
<dbReference type="PROSITE" id="PS51184">
    <property type="entry name" value="JMJC"/>
    <property type="match status" value="1"/>
</dbReference>
<comment type="cofactor">
    <cofactor evidence="1">
        <name>Fe(2+)</name>
        <dbReference type="ChEBI" id="CHEBI:29033"/>
    </cofactor>
</comment>
<dbReference type="PANTHER" id="PTHR13096:SF8">
    <property type="entry name" value="RIBOSOMAL OXYGENASE 1"/>
    <property type="match status" value="1"/>
</dbReference>
<evidence type="ECO:0000256" key="3">
    <source>
        <dbReference type="ARBA" id="ARBA00022964"/>
    </source>
</evidence>